<dbReference type="AlphaFoldDB" id="A0A1W6L7E7"/>
<proteinExistence type="predicted"/>
<dbReference type="EMBL" id="CP015118">
    <property type="protein sequence ID" value="ARN20068.1"/>
    <property type="molecule type" value="Genomic_DNA"/>
</dbReference>
<dbReference type="KEGG" id="rgu:A4W93_09170"/>
<sequence>MTTPNVQRLSETVCAAGQLDPAAMAWAAANGFKSVINNRPDFEHGPDQPTSASIAEAAQAAGLQYAFLPVAGGYQSPEEIAKFAELLDTLPRPILAFCRSGARVGKLFQAASALKAQ</sequence>
<gene>
    <name evidence="2" type="ORF">A4W93_09170</name>
</gene>
<dbReference type="Proteomes" id="UP000193427">
    <property type="component" value="Chromosome"/>
</dbReference>
<reference evidence="2 3" key="1">
    <citation type="submission" date="2016-04" db="EMBL/GenBank/DDBJ databases">
        <title>Complete genome sequence of natural rubber-degrading, novel Gram-negative bacterium, Rhizobacter gummiphilus strain NS21.</title>
        <authorList>
            <person name="Tabata M."/>
            <person name="Kasai D."/>
            <person name="Fukuda M."/>
        </authorList>
    </citation>
    <scope>NUCLEOTIDE SEQUENCE [LARGE SCALE GENOMIC DNA]</scope>
    <source>
        <strain evidence="2 3">NS21</strain>
    </source>
</reference>
<organism evidence="2 3">
    <name type="scientific">Piscinibacter gummiphilus</name>
    <dbReference type="NCBI Taxonomy" id="946333"/>
    <lineage>
        <taxon>Bacteria</taxon>
        <taxon>Pseudomonadati</taxon>
        <taxon>Pseudomonadota</taxon>
        <taxon>Betaproteobacteria</taxon>
        <taxon>Burkholderiales</taxon>
        <taxon>Sphaerotilaceae</taxon>
        <taxon>Piscinibacter</taxon>
    </lineage>
</organism>
<accession>A0A1W6L7E7</accession>
<feature type="domain" description="Beta-lactamase hydrolase-like protein phosphatase-like" evidence="1">
    <location>
        <begin position="8"/>
        <end position="113"/>
    </location>
</feature>
<evidence type="ECO:0000259" key="1">
    <source>
        <dbReference type="Pfam" id="PF04273"/>
    </source>
</evidence>
<evidence type="ECO:0000313" key="2">
    <source>
        <dbReference type="EMBL" id="ARN20068.1"/>
    </source>
</evidence>
<protein>
    <recommendedName>
        <fullName evidence="1">Beta-lactamase hydrolase-like protein phosphatase-like domain-containing protein</fullName>
    </recommendedName>
</protein>
<dbReference type="Gene3D" id="3.90.190.10">
    <property type="entry name" value="Protein tyrosine phosphatase superfamily"/>
    <property type="match status" value="1"/>
</dbReference>
<keyword evidence="3" id="KW-1185">Reference proteome</keyword>
<dbReference type="InterPro" id="IPR005939">
    <property type="entry name" value="BLH_phosphatase-like"/>
</dbReference>
<dbReference type="InterPro" id="IPR029021">
    <property type="entry name" value="Prot-tyrosine_phosphatase-like"/>
</dbReference>
<name>A0A1W6L7E7_9BURK</name>
<dbReference type="Pfam" id="PF04273">
    <property type="entry name" value="BLH_phosphatase"/>
    <property type="match status" value="1"/>
</dbReference>
<dbReference type="STRING" id="946333.A4W93_09170"/>
<dbReference type="SUPFAM" id="SSF52799">
    <property type="entry name" value="(Phosphotyrosine protein) phosphatases II"/>
    <property type="match status" value="1"/>
</dbReference>
<dbReference type="GO" id="GO:0016787">
    <property type="term" value="F:hydrolase activity"/>
    <property type="evidence" value="ECO:0007669"/>
    <property type="project" value="InterPro"/>
</dbReference>
<dbReference type="NCBIfam" id="TIGR01244">
    <property type="entry name" value="TIGR01244 family sulfur transferase"/>
    <property type="match status" value="1"/>
</dbReference>
<dbReference type="OrthoDB" id="9802771at2"/>
<evidence type="ECO:0000313" key="3">
    <source>
        <dbReference type="Proteomes" id="UP000193427"/>
    </source>
</evidence>
<dbReference type="RefSeq" id="WP_085750336.1">
    <property type="nucleotide sequence ID" value="NZ_BSPR01000016.1"/>
</dbReference>